<dbReference type="GO" id="GO:0016301">
    <property type="term" value="F:kinase activity"/>
    <property type="evidence" value="ECO:0007669"/>
    <property type="project" value="UniProtKB-KW"/>
</dbReference>
<dbReference type="InterPro" id="IPR036097">
    <property type="entry name" value="HisK_dim/P_sf"/>
</dbReference>
<dbReference type="PRINTS" id="PR00344">
    <property type="entry name" value="BCTRLSENSOR"/>
</dbReference>
<gene>
    <name evidence="10" type="ORF">HCJ96_07840</name>
</gene>
<keyword evidence="11" id="KW-1185">Reference proteome</keyword>
<dbReference type="InterPro" id="IPR004358">
    <property type="entry name" value="Sig_transdc_His_kin-like_C"/>
</dbReference>
<dbReference type="Gene3D" id="1.10.287.130">
    <property type="match status" value="1"/>
</dbReference>
<dbReference type="SMART" id="SM00387">
    <property type="entry name" value="HATPase_c"/>
    <property type="match status" value="1"/>
</dbReference>
<evidence type="ECO:0000256" key="6">
    <source>
        <dbReference type="PROSITE-ProRule" id="PRU00169"/>
    </source>
</evidence>
<dbReference type="Pfam" id="PF00512">
    <property type="entry name" value="HisKA"/>
    <property type="match status" value="1"/>
</dbReference>
<dbReference type="InterPro" id="IPR003594">
    <property type="entry name" value="HATPase_dom"/>
</dbReference>
<evidence type="ECO:0000256" key="2">
    <source>
        <dbReference type="ARBA" id="ARBA00012438"/>
    </source>
</evidence>
<dbReference type="PROSITE" id="PS50109">
    <property type="entry name" value="HIS_KIN"/>
    <property type="match status" value="1"/>
</dbReference>
<dbReference type="Gene3D" id="1.20.1290.10">
    <property type="entry name" value="AhpD-like"/>
    <property type="match status" value="1"/>
</dbReference>
<dbReference type="SUPFAM" id="SSF69118">
    <property type="entry name" value="AhpD-like"/>
    <property type="match status" value="1"/>
</dbReference>
<dbReference type="SMART" id="SM00388">
    <property type="entry name" value="HisKA"/>
    <property type="match status" value="1"/>
</dbReference>
<dbReference type="SUPFAM" id="SSF52172">
    <property type="entry name" value="CheY-like"/>
    <property type="match status" value="1"/>
</dbReference>
<dbReference type="CDD" id="cd00082">
    <property type="entry name" value="HisKA"/>
    <property type="match status" value="1"/>
</dbReference>
<protein>
    <recommendedName>
        <fullName evidence="2">histidine kinase</fullName>
        <ecNumber evidence="2">2.7.13.3</ecNumber>
    </recommendedName>
</protein>
<dbReference type="InterPro" id="IPR003661">
    <property type="entry name" value="HisK_dim/P_dom"/>
</dbReference>
<dbReference type="PROSITE" id="PS50110">
    <property type="entry name" value="RESPONSE_REGULATORY"/>
    <property type="match status" value="1"/>
</dbReference>
<keyword evidence="3 6" id="KW-0597">Phosphoprotein</keyword>
<feature type="domain" description="Response regulatory" evidence="9">
    <location>
        <begin position="512"/>
        <end position="628"/>
    </location>
</feature>
<dbReference type="PANTHER" id="PTHR43047:SF72">
    <property type="entry name" value="OSMOSENSING HISTIDINE PROTEIN KINASE SLN1"/>
    <property type="match status" value="1"/>
</dbReference>
<keyword evidence="7" id="KW-0175">Coiled coil</keyword>
<dbReference type="CDD" id="cd17580">
    <property type="entry name" value="REC_2_DhkD-like"/>
    <property type="match status" value="1"/>
</dbReference>
<keyword evidence="5 10" id="KW-0418">Kinase</keyword>
<evidence type="ECO:0000256" key="5">
    <source>
        <dbReference type="ARBA" id="ARBA00022777"/>
    </source>
</evidence>
<proteinExistence type="predicted"/>
<organism evidence="10 11">
    <name type="scientific">Alteromonas ponticola</name>
    <dbReference type="NCBI Taxonomy" id="2720613"/>
    <lineage>
        <taxon>Bacteria</taxon>
        <taxon>Pseudomonadati</taxon>
        <taxon>Pseudomonadota</taxon>
        <taxon>Gammaproteobacteria</taxon>
        <taxon>Alteromonadales</taxon>
        <taxon>Alteromonadaceae</taxon>
        <taxon>Alteromonas/Salinimonas group</taxon>
        <taxon>Alteromonas</taxon>
    </lineage>
</organism>
<evidence type="ECO:0000313" key="11">
    <source>
        <dbReference type="Proteomes" id="UP000709336"/>
    </source>
</evidence>
<name>A0ABX1R3U7_9ALTE</name>
<dbReference type="InterPro" id="IPR001789">
    <property type="entry name" value="Sig_transdc_resp-reg_receiver"/>
</dbReference>
<dbReference type="InterPro" id="IPR011006">
    <property type="entry name" value="CheY-like_superfamily"/>
</dbReference>
<sequence>MNGESNTNQHAALHSEVKNRFGVVPNFFKLASESPDITENLWGFAKFAYLNNPFPSLFKERMFVYTSRFCEVRYCIARHVGFLAGLGHPSGDAESKTSPVELIIPLLANPLPRDEALGPYLELVKSLQLSKSSAPEQGSQEEYAIFVCVAHLLLFTDRTHDCLDALKEAYSSEDLEYLLVFLTFIRTAHYWTKIHPDLEMEDDLRQLFDVQEKLAEKIFNDPEAGSCELSTQLQTELYTLRRETQLMAQVKATNTALEEASIRKDEFLATLAHELRNPLAPITSGLEAMKIAIKNKDLKALEALRTTMERQSQQLTHLVNDLMDVSRISRGKMSLKLGPVELTDIIASAIDSVATKLEQAGHKFVNDSAKYKSIVVKGDPVRLIQIFSNLLDNAIKYTPYGGEISLSVTMDATNVVVSVKDNGIGIPAHHHEKIFELFSQSADELEAGEQGLGVGLSLVKKLVQMHDGNIEVVSDSPGDGSQFVVRLPTVEFEEQALTSKSEVEVNNGNSCRVLLVDDNKSAADILGMLVLMLGYSVDTVYNGRAALEMAPEICPDIIFMDIGMPELNGYETAQLMNQEAWRRNTVLVALTGWGREEDIQRTKEAGFDHHLVKPIDAEQLKNILHYISNKDHAGLERYLS</sequence>
<dbReference type="PANTHER" id="PTHR43047">
    <property type="entry name" value="TWO-COMPONENT HISTIDINE PROTEIN KINASE"/>
    <property type="match status" value="1"/>
</dbReference>
<dbReference type="SMART" id="SM00448">
    <property type="entry name" value="REC"/>
    <property type="match status" value="1"/>
</dbReference>
<evidence type="ECO:0000259" key="9">
    <source>
        <dbReference type="PROSITE" id="PS50110"/>
    </source>
</evidence>
<dbReference type="EC" id="2.7.13.3" evidence="2"/>
<dbReference type="InterPro" id="IPR036890">
    <property type="entry name" value="HATPase_C_sf"/>
</dbReference>
<feature type="domain" description="Histidine kinase" evidence="8">
    <location>
        <begin position="270"/>
        <end position="491"/>
    </location>
</feature>
<dbReference type="Gene3D" id="3.30.565.10">
    <property type="entry name" value="Histidine kinase-like ATPase, C-terminal domain"/>
    <property type="match status" value="1"/>
</dbReference>
<dbReference type="InterPro" id="IPR005467">
    <property type="entry name" value="His_kinase_dom"/>
</dbReference>
<evidence type="ECO:0000313" key="10">
    <source>
        <dbReference type="EMBL" id="NMH59923.1"/>
    </source>
</evidence>
<keyword evidence="4" id="KW-0808">Transferase</keyword>
<dbReference type="CDD" id="cd00075">
    <property type="entry name" value="HATPase"/>
    <property type="match status" value="1"/>
</dbReference>
<dbReference type="Proteomes" id="UP000709336">
    <property type="component" value="Unassembled WGS sequence"/>
</dbReference>
<evidence type="ECO:0000256" key="1">
    <source>
        <dbReference type="ARBA" id="ARBA00000085"/>
    </source>
</evidence>
<evidence type="ECO:0000256" key="3">
    <source>
        <dbReference type="ARBA" id="ARBA00022553"/>
    </source>
</evidence>
<reference evidence="10 11" key="1">
    <citation type="submission" date="2020-03" db="EMBL/GenBank/DDBJ databases">
        <title>Alteromonas ponticola sp. nov., isolated from seawater.</title>
        <authorList>
            <person name="Yoon J.-H."/>
            <person name="Kim Y.-O."/>
        </authorList>
    </citation>
    <scope>NUCLEOTIDE SEQUENCE [LARGE SCALE GENOMIC DNA]</scope>
    <source>
        <strain evidence="10 11">MYP5</strain>
    </source>
</reference>
<dbReference type="EMBL" id="JAATNW010000004">
    <property type="protein sequence ID" value="NMH59923.1"/>
    <property type="molecule type" value="Genomic_DNA"/>
</dbReference>
<dbReference type="SUPFAM" id="SSF47384">
    <property type="entry name" value="Homodimeric domain of signal transducing histidine kinase"/>
    <property type="match status" value="1"/>
</dbReference>
<evidence type="ECO:0000256" key="4">
    <source>
        <dbReference type="ARBA" id="ARBA00022679"/>
    </source>
</evidence>
<dbReference type="Pfam" id="PF00072">
    <property type="entry name" value="Response_reg"/>
    <property type="match status" value="1"/>
</dbReference>
<feature type="modified residue" description="4-aspartylphosphate" evidence="6">
    <location>
        <position position="561"/>
    </location>
</feature>
<dbReference type="Pfam" id="PF02518">
    <property type="entry name" value="HATPase_c"/>
    <property type="match status" value="1"/>
</dbReference>
<feature type="coiled-coil region" evidence="7">
    <location>
        <begin position="291"/>
        <end position="321"/>
    </location>
</feature>
<evidence type="ECO:0000259" key="8">
    <source>
        <dbReference type="PROSITE" id="PS50109"/>
    </source>
</evidence>
<dbReference type="RefSeq" id="WP_169210495.1">
    <property type="nucleotide sequence ID" value="NZ_JAATNW010000004.1"/>
</dbReference>
<dbReference type="InterPro" id="IPR029032">
    <property type="entry name" value="AhpD-like"/>
</dbReference>
<comment type="caution">
    <text evidence="10">The sequence shown here is derived from an EMBL/GenBank/DDBJ whole genome shotgun (WGS) entry which is preliminary data.</text>
</comment>
<comment type="catalytic activity">
    <reaction evidence="1">
        <text>ATP + protein L-histidine = ADP + protein N-phospho-L-histidine.</text>
        <dbReference type="EC" id="2.7.13.3"/>
    </reaction>
</comment>
<accession>A0ABX1R3U7</accession>
<evidence type="ECO:0000256" key="7">
    <source>
        <dbReference type="SAM" id="Coils"/>
    </source>
</evidence>
<dbReference type="SUPFAM" id="SSF55874">
    <property type="entry name" value="ATPase domain of HSP90 chaperone/DNA topoisomerase II/histidine kinase"/>
    <property type="match status" value="1"/>
</dbReference>
<dbReference type="Gene3D" id="3.40.50.2300">
    <property type="match status" value="1"/>
</dbReference>